<dbReference type="InterPro" id="IPR036388">
    <property type="entry name" value="WH-like_DNA-bd_sf"/>
</dbReference>
<dbReference type="STRING" id="739143.SAMN05216297_105247"/>
<evidence type="ECO:0000259" key="4">
    <source>
        <dbReference type="PROSITE" id="PS50995"/>
    </source>
</evidence>
<dbReference type="RefSeq" id="WP_091493224.1">
    <property type="nucleotide sequence ID" value="NZ_FOMH01000005.1"/>
</dbReference>
<proteinExistence type="predicted"/>
<evidence type="ECO:0000313" key="5">
    <source>
        <dbReference type="EMBL" id="SFD20282.1"/>
    </source>
</evidence>
<dbReference type="Gene3D" id="1.10.10.10">
    <property type="entry name" value="Winged helix-like DNA-binding domain superfamily/Winged helix DNA-binding domain"/>
    <property type="match status" value="1"/>
</dbReference>
<dbReference type="AlphaFoldDB" id="A0A1I1QE74"/>
<protein>
    <submittedName>
        <fullName evidence="5">Transcriptional regulator, MarR family</fullName>
    </submittedName>
</protein>
<organism evidence="5 6">
    <name type="scientific">Flavobacterium phragmitis</name>
    <dbReference type="NCBI Taxonomy" id="739143"/>
    <lineage>
        <taxon>Bacteria</taxon>
        <taxon>Pseudomonadati</taxon>
        <taxon>Bacteroidota</taxon>
        <taxon>Flavobacteriia</taxon>
        <taxon>Flavobacteriales</taxon>
        <taxon>Flavobacteriaceae</taxon>
        <taxon>Flavobacterium</taxon>
    </lineage>
</organism>
<dbReference type="SMART" id="SM00347">
    <property type="entry name" value="HTH_MARR"/>
    <property type="match status" value="1"/>
</dbReference>
<evidence type="ECO:0000256" key="1">
    <source>
        <dbReference type="ARBA" id="ARBA00023015"/>
    </source>
</evidence>
<dbReference type="PROSITE" id="PS50995">
    <property type="entry name" value="HTH_MARR_2"/>
    <property type="match status" value="1"/>
</dbReference>
<feature type="domain" description="HTH marR-type" evidence="4">
    <location>
        <begin position="20"/>
        <end position="158"/>
    </location>
</feature>
<evidence type="ECO:0000313" key="6">
    <source>
        <dbReference type="Proteomes" id="UP000199672"/>
    </source>
</evidence>
<dbReference type="OrthoDB" id="996843at2"/>
<keyword evidence="1" id="KW-0805">Transcription regulation</keyword>
<dbReference type="SUPFAM" id="SSF46785">
    <property type="entry name" value="Winged helix' DNA-binding domain"/>
    <property type="match status" value="1"/>
</dbReference>
<dbReference type="InterPro" id="IPR039422">
    <property type="entry name" value="MarR/SlyA-like"/>
</dbReference>
<dbReference type="GO" id="GO:0003677">
    <property type="term" value="F:DNA binding"/>
    <property type="evidence" value="ECO:0007669"/>
    <property type="project" value="UniProtKB-KW"/>
</dbReference>
<dbReference type="GO" id="GO:0006950">
    <property type="term" value="P:response to stress"/>
    <property type="evidence" value="ECO:0007669"/>
    <property type="project" value="TreeGrafter"/>
</dbReference>
<dbReference type="InterPro" id="IPR036390">
    <property type="entry name" value="WH_DNA-bd_sf"/>
</dbReference>
<gene>
    <name evidence="5" type="ORF">SAMN05216297_105247</name>
</gene>
<dbReference type="PANTHER" id="PTHR33164">
    <property type="entry name" value="TRANSCRIPTIONAL REGULATOR, MARR FAMILY"/>
    <property type="match status" value="1"/>
</dbReference>
<reference evidence="6" key="1">
    <citation type="submission" date="2016-10" db="EMBL/GenBank/DDBJ databases">
        <authorList>
            <person name="Varghese N."/>
            <person name="Submissions S."/>
        </authorList>
    </citation>
    <scope>NUCLEOTIDE SEQUENCE [LARGE SCALE GENOMIC DNA]</scope>
    <source>
        <strain evidence="6">CGMCC 1.10370</strain>
    </source>
</reference>
<evidence type="ECO:0000256" key="2">
    <source>
        <dbReference type="ARBA" id="ARBA00023125"/>
    </source>
</evidence>
<dbReference type="PANTHER" id="PTHR33164:SF64">
    <property type="entry name" value="TRANSCRIPTIONAL REGULATOR SLYA"/>
    <property type="match status" value="1"/>
</dbReference>
<keyword evidence="3" id="KW-0804">Transcription</keyword>
<dbReference type="GO" id="GO:0003700">
    <property type="term" value="F:DNA-binding transcription factor activity"/>
    <property type="evidence" value="ECO:0007669"/>
    <property type="project" value="InterPro"/>
</dbReference>
<dbReference type="Pfam" id="PF12802">
    <property type="entry name" value="MarR_2"/>
    <property type="match status" value="1"/>
</dbReference>
<sequence length="158" mass="18462">MEKTQTDKENFSNFWKEEISDSFFFQIHRMKRAIFRRTNALMTEAGITLQLEQLPLLMILNQKSLSQRELSDKTMRDKSSILRSISALEKKNLVEVVKDKTDKRKNIVSLTNEGSTLAKNIRSLMKRAEEEVMSVFTPKERIEALNAVRFYADKLETL</sequence>
<name>A0A1I1QE74_9FLAO</name>
<keyword evidence="6" id="KW-1185">Reference proteome</keyword>
<dbReference type="Proteomes" id="UP000199672">
    <property type="component" value="Unassembled WGS sequence"/>
</dbReference>
<evidence type="ECO:0000256" key="3">
    <source>
        <dbReference type="ARBA" id="ARBA00023163"/>
    </source>
</evidence>
<dbReference type="EMBL" id="FOMH01000005">
    <property type="protein sequence ID" value="SFD20282.1"/>
    <property type="molecule type" value="Genomic_DNA"/>
</dbReference>
<keyword evidence="2" id="KW-0238">DNA-binding</keyword>
<accession>A0A1I1QE74</accession>
<dbReference type="InterPro" id="IPR000835">
    <property type="entry name" value="HTH_MarR-typ"/>
</dbReference>
<dbReference type="PRINTS" id="PR00598">
    <property type="entry name" value="HTHMARR"/>
</dbReference>